<accession>A0ABQ1NEA3</accession>
<dbReference type="SFLD" id="SFLDG01140">
    <property type="entry name" value="C2.B:_Phosphomannomutase_and_P"/>
    <property type="match status" value="1"/>
</dbReference>
<reference evidence="2" key="1">
    <citation type="journal article" date="2019" name="Int. J. Syst. Evol. Microbiol.">
        <title>The Global Catalogue of Microorganisms (GCM) 10K type strain sequencing project: providing services to taxonomists for standard genome sequencing and annotation.</title>
        <authorList>
            <consortium name="The Broad Institute Genomics Platform"/>
            <consortium name="The Broad Institute Genome Sequencing Center for Infectious Disease"/>
            <person name="Wu L."/>
            <person name="Ma J."/>
        </authorList>
    </citation>
    <scope>NUCLEOTIDE SEQUENCE [LARGE SCALE GENOMIC DNA]</scope>
    <source>
        <strain evidence="2">CCM 7282</strain>
    </source>
</reference>
<dbReference type="InterPro" id="IPR006379">
    <property type="entry name" value="HAD-SF_hydro_IIB"/>
</dbReference>
<organism evidence="1 2">
    <name type="scientific">Thalassobacillus devorans</name>
    <dbReference type="NCBI Taxonomy" id="279813"/>
    <lineage>
        <taxon>Bacteria</taxon>
        <taxon>Bacillati</taxon>
        <taxon>Bacillota</taxon>
        <taxon>Bacilli</taxon>
        <taxon>Bacillales</taxon>
        <taxon>Bacillaceae</taxon>
        <taxon>Thalassobacillus</taxon>
    </lineage>
</organism>
<dbReference type="EMBL" id="BMCJ01000001">
    <property type="protein sequence ID" value="GGC74427.1"/>
    <property type="molecule type" value="Genomic_DNA"/>
</dbReference>
<dbReference type="Gene3D" id="3.40.50.1000">
    <property type="entry name" value="HAD superfamily/HAD-like"/>
    <property type="match status" value="1"/>
</dbReference>
<dbReference type="InterPro" id="IPR036412">
    <property type="entry name" value="HAD-like_sf"/>
</dbReference>
<dbReference type="NCBIfam" id="TIGR01484">
    <property type="entry name" value="HAD-SF-IIB"/>
    <property type="match status" value="1"/>
</dbReference>
<dbReference type="SFLD" id="SFLDS00003">
    <property type="entry name" value="Haloacid_Dehalogenase"/>
    <property type="match status" value="1"/>
</dbReference>
<comment type="caution">
    <text evidence="1">The sequence shown here is derived from an EMBL/GenBank/DDBJ whole genome shotgun (WGS) entry which is preliminary data.</text>
</comment>
<keyword evidence="2" id="KW-1185">Reference proteome</keyword>
<dbReference type="Pfam" id="PF08282">
    <property type="entry name" value="Hydrolase_3"/>
    <property type="match status" value="1"/>
</dbReference>
<evidence type="ECO:0000313" key="2">
    <source>
        <dbReference type="Proteomes" id="UP000619534"/>
    </source>
</evidence>
<dbReference type="GO" id="GO:0016787">
    <property type="term" value="F:hydrolase activity"/>
    <property type="evidence" value="ECO:0007669"/>
    <property type="project" value="UniProtKB-KW"/>
</dbReference>
<dbReference type="NCBIfam" id="TIGR00099">
    <property type="entry name" value="Cof-subfamily"/>
    <property type="match status" value="1"/>
</dbReference>
<protein>
    <submittedName>
        <fullName evidence="1">Hydrolase</fullName>
    </submittedName>
</protein>
<keyword evidence="1" id="KW-0378">Hydrolase</keyword>
<dbReference type="Gene3D" id="3.30.1240.10">
    <property type="match status" value="1"/>
</dbReference>
<dbReference type="PROSITE" id="PS01228">
    <property type="entry name" value="COF_1"/>
    <property type="match status" value="1"/>
</dbReference>
<dbReference type="InterPro" id="IPR000150">
    <property type="entry name" value="Cof"/>
</dbReference>
<dbReference type="SUPFAM" id="SSF56784">
    <property type="entry name" value="HAD-like"/>
    <property type="match status" value="1"/>
</dbReference>
<dbReference type="PANTHER" id="PTHR10000">
    <property type="entry name" value="PHOSPHOSERINE PHOSPHATASE"/>
    <property type="match status" value="1"/>
</dbReference>
<dbReference type="CDD" id="cd07516">
    <property type="entry name" value="HAD_Pase"/>
    <property type="match status" value="1"/>
</dbReference>
<dbReference type="InterPro" id="IPR023214">
    <property type="entry name" value="HAD_sf"/>
</dbReference>
<dbReference type="Proteomes" id="UP000619534">
    <property type="component" value="Unassembled WGS sequence"/>
</dbReference>
<proteinExistence type="predicted"/>
<evidence type="ECO:0000313" key="1">
    <source>
        <dbReference type="EMBL" id="GGC74427.1"/>
    </source>
</evidence>
<dbReference type="PANTHER" id="PTHR10000:SF23">
    <property type="entry name" value="5-AMINO-6-(5-PHOSPHO-D-RIBITYLAMINO)URACIL PHOSPHATASE YITU"/>
    <property type="match status" value="1"/>
</dbReference>
<gene>
    <name evidence="1" type="ORF">GCM10007216_01300</name>
</gene>
<sequence>MKAVSLSKSKENLYTIEQRGEEDMSKQQHLIALDLDGTLLTDEKTISDRTKRAVLKAKEEGHVVVIATGRPHRASIDYYYELGLGTPMVNFNGALIHHPKDPQWDALHSPLPIRTAKSIIHDCYELEVRNLLAEIKDDVYLDRHDEEVMELFHATGDTNPVTVGNLKHQLKEDPTSLLIYPHEHQIPSLRQGLEDNHAEMIEHRKWGAPYHVIEIVRKGLNKAVGLDKISRYYHIPKDRIIAFGDEDNDLEMIDYAGVGVAMKNGIDELKSIAKYVTHSNMEDGIGSFLEDYLKLNTKAI</sequence>
<name>A0ABQ1NEA3_9BACI</name>